<dbReference type="Proteomes" id="UP000247978">
    <property type="component" value="Unassembled WGS sequence"/>
</dbReference>
<evidence type="ECO:0000313" key="4">
    <source>
        <dbReference type="Proteomes" id="UP000247978"/>
    </source>
</evidence>
<reference evidence="3 4" key="1">
    <citation type="submission" date="2018-05" db="EMBL/GenBank/DDBJ databases">
        <title>Genomic Encyclopedia of Type Strains, Phase IV (KMG-IV): sequencing the most valuable type-strain genomes for metagenomic binning, comparative biology and taxonomic classification.</title>
        <authorList>
            <person name="Goeker M."/>
        </authorList>
    </citation>
    <scope>NUCLEOTIDE SEQUENCE [LARGE SCALE GENOMIC DNA]</scope>
    <source>
        <strain evidence="3 4">DSM 28556</strain>
    </source>
</reference>
<feature type="transmembrane region" description="Helical" evidence="1">
    <location>
        <begin position="12"/>
        <end position="32"/>
    </location>
</feature>
<sequence length="241" mass="27995">MDNKEKEIRSVWKLIMLHLLPGIMLSTIYILLLKGGVLEGYPRLVILGLAGIFSIIPLELGYLFYVAKKEVGSFNILKILGLQSKMKVKEMLFYTLSLFMVVGILMTAFNPLSNIILNTVFSWIPSSYNYVQDMSLFDRHFIIISLFVSFFFFTLILPIIEELYFRGYLLSRMKWMGKCSVILNVLLFAVYHFWSPWLILSRIIALLPLYYFVYKKDSLKLAILVHCLCNFTDVVILITLL</sequence>
<accession>A0A2V3WPA7</accession>
<evidence type="ECO:0000259" key="2">
    <source>
        <dbReference type="Pfam" id="PF02517"/>
    </source>
</evidence>
<dbReference type="Pfam" id="PF02517">
    <property type="entry name" value="Rce1-like"/>
    <property type="match status" value="1"/>
</dbReference>
<dbReference type="RefSeq" id="WP_110393798.1">
    <property type="nucleotide sequence ID" value="NZ_JBHUHB010000001.1"/>
</dbReference>
<organism evidence="3 4">
    <name type="scientific">Pseudogracilibacillus auburnensis</name>
    <dbReference type="NCBI Taxonomy" id="1494959"/>
    <lineage>
        <taxon>Bacteria</taxon>
        <taxon>Bacillati</taxon>
        <taxon>Bacillota</taxon>
        <taxon>Bacilli</taxon>
        <taxon>Bacillales</taxon>
        <taxon>Bacillaceae</taxon>
        <taxon>Pseudogracilibacillus</taxon>
    </lineage>
</organism>
<feature type="transmembrane region" description="Helical" evidence="1">
    <location>
        <begin position="197"/>
        <end position="214"/>
    </location>
</feature>
<evidence type="ECO:0000256" key="1">
    <source>
        <dbReference type="SAM" id="Phobius"/>
    </source>
</evidence>
<protein>
    <recommendedName>
        <fullName evidence="2">CAAX prenyl protease 2/Lysostaphin resistance protein A-like domain-containing protein</fullName>
    </recommendedName>
</protein>
<gene>
    <name evidence="3" type="ORF">DFR56_101461</name>
</gene>
<dbReference type="GO" id="GO:0080120">
    <property type="term" value="P:CAAX-box protein maturation"/>
    <property type="evidence" value="ECO:0007669"/>
    <property type="project" value="UniProtKB-ARBA"/>
</dbReference>
<evidence type="ECO:0000313" key="3">
    <source>
        <dbReference type="EMBL" id="PXW90549.1"/>
    </source>
</evidence>
<dbReference type="AlphaFoldDB" id="A0A2V3WPA7"/>
<dbReference type="GO" id="GO:0004175">
    <property type="term" value="F:endopeptidase activity"/>
    <property type="evidence" value="ECO:0007669"/>
    <property type="project" value="UniProtKB-ARBA"/>
</dbReference>
<feature type="domain" description="CAAX prenyl protease 2/Lysostaphin resistance protein A-like" evidence="2">
    <location>
        <begin position="146"/>
        <end position="231"/>
    </location>
</feature>
<keyword evidence="1" id="KW-0812">Transmembrane</keyword>
<feature type="transmembrane region" description="Helical" evidence="1">
    <location>
        <begin position="92"/>
        <end position="121"/>
    </location>
</feature>
<feature type="transmembrane region" description="Helical" evidence="1">
    <location>
        <begin position="44"/>
        <end position="65"/>
    </location>
</feature>
<dbReference type="OrthoDB" id="8607342at2"/>
<dbReference type="EMBL" id="QJJQ01000001">
    <property type="protein sequence ID" value="PXW90549.1"/>
    <property type="molecule type" value="Genomic_DNA"/>
</dbReference>
<name>A0A2V3WPA7_9BACI</name>
<feature type="transmembrane region" description="Helical" evidence="1">
    <location>
        <begin position="221"/>
        <end position="240"/>
    </location>
</feature>
<feature type="transmembrane region" description="Helical" evidence="1">
    <location>
        <begin position="141"/>
        <end position="163"/>
    </location>
</feature>
<dbReference type="InterPro" id="IPR003675">
    <property type="entry name" value="Rce1/LyrA-like_dom"/>
</dbReference>
<proteinExistence type="predicted"/>
<keyword evidence="4" id="KW-1185">Reference proteome</keyword>
<comment type="caution">
    <text evidence="3">The sequence shown here is derived from an EMBL/GenBank/DDBJ whole genome shotgun (WGS) entry which is preliminary data.</text>
</comment>
<keyword evidence="1" id="KW-1133">Transmembrane helix</keyword>
<keyword evidence="1" id="KW-0472">Membrane</keyword>